<comment type="caution">
    <text evidence="3">The sequence shown here is derived from an EMBL/GenBank/DDBJ whole genome shotgun (WGS) entry which is preliminary data.</text>
</comment>
<keyword evidence="4" id="KW-1185">Reference proteome</keyword>
<feature type="domain" description="Fimbrial-type adhesion" evidence="2">
    <location>
        <begin position="29"/>
        <end position="174"/>
    </location>
</feature>
<dbReference type="RefSeq" id="WP_119824345.1">
    <property type="nucleotide sequence ID" value="NZ_JADOBH010000004.1"/>
</dbReference>
<feature type="chain" id="PRO_5045362074" evidence="1">
    <location>
        <begin position="24"/>
        <end position="175"/>
    </location>
</feature>
<dbReference type="SUPFAM" id="SSF49401">
    <property type="entry name" value="Bacterial adhesins"/>
    <property type="match status" value="1"/>
</dbReference>
<dbReference type="EMBL" id="JADOBH010000004">
    <property type="protein sequence ID" value="MBF7957553.1"/>
    <property type="molecule type" value="Genomic_DNA"/>
</dbReference>
<dbReference type="Gene3D" id="2.60.40.1090">
    <property type="entry name" value="Fimbrial-type adhesion domain"/>
    <property type="match status" value="1"/>
</dbReference>
<sequence>MKKNLIAAAVAMTAVFSASSVLAAGGQVNFTGEIIDAGCDIVNTPSNPLNVNMGSVAKTEFTGAGSTAAATKFVLQLKNCPATVSTASVKFDGTNVQGNTGVLALTPQSGVATGVGIQISDASNNVLPLFTDSQAYALTTAQDNNLEFVARYIATSSTVNAGPANAAANFSVTYN</sequence>
<evidence type="ECO:0000313" key="3">
    <source>
        <dbReference type="EMBL" id="MBF7957553.1"/>
    </source>
</evidence>
<dbReference type="Proteomes" id="UP000600307">
    <property type="component" value="Unassembled WGS sequence"/>
</dbReference>
<evidence type="ECO:0000313" key="4">
    <source>
        <dbReference type="Proteomes" id="UP000600307"/>
    </source>
</evidence>
<dbReference type="InterPro" id="IPR000259">
    <property type="entry name" value="Adhesion_dom_fimbrial"/>
</dbReference>
<organism evidence="3 4">
    <name type="scientific">Rahnella victoriana</name>
    <dbReference type="NCBI Taxonomy" id="1510570"/>
    <lineage>
        <taxon>Bacteria</taxon>
        <taxon>Pseudomonadati</taxon>
        <taxon>Pseudomonadota</taxon>
        <taxon>Gammaproteobacteria</taxon>
        <taxon>Enterobacterales</taxon>
        <taxon>Yersiniaceae</taxon>
        <taxon>Rahnella</taxon>
    </lineage>
</organism>
<protein>
    <submittedName>
        <fullName evidence="3">Fimbrial protein</fullName>
    </submittedName>
</protein>
<reference evidence="3 4" key="1">
    <citation type="submission" date="2020-11" db="EMBL/GenBank/DDBJ databases">
        <title>Taxonomic investigation of Rahnella spp.</title>
        <authorList>
            <person name="Lee S.D."/>
        </authorList>
    </citation>
    <scope>NUCLEOTIDE SEQUENCE [LARGE SCALE GENOMIC DNA]</scope>
    <source>
        <strain evidence="3 4">SAP-10</strain>
    </source>
</reference>
<gene>
    <name evidence="3" type="ORF">IV431_18490</name>
</gene>
<proteinExistence type="predicted"/>
<keyword evidence="1" id="KW-0732">Signal</keyword>
<feature type="signal peptide" evidence="1">
    <location>
        <begin position="1"/>
        <end position="23"/>
    </location>
</feature>
<dbReference type="InterPro" id="IPR008966">
    <property type="entry name" value="Adhesion_dom_sf"/>
</dbReference>
<dbReference type="PANTHER" id="PTHR33420:SF26">
    <property type="entry name" value="FIMBRIAL SUBUNIT"/>
    <property type="match status" value="1"/>
</dbReference>
<dbReference type="InterPro" id="IPR050263">
    <property type="entry name" value="Bact_Fimbrial_Adh_Pro"/>
</dbReference>
<name>A0ABS0DVV8_9GAMM</name>
<dbReference type="PANTHER" id="PTHR33420">
    <property type="entry name" value="FIMBRIAL SUBUNIT ELFA-RELATED"/>
    <property type="match status" value="1"/>
</dbReference>
<evidence type="ECO:0000259" key="2">
    <source>
        <dbReference type="Pfam" id="PF00419"/>
    </source>
</evidence>
<dbReference type="InterPro" id="IPR036937">
    <property type="entry name" value="Adhesion_dom_fimbrial_sf"/>
</dbReference>
<dbReference type="Pfam" id="PF00419">
    <property type="entry name" value="Fimbrial"/>
    <property type="match status" value="1"/>
</dbReference>
<evidence type="ECO:0000256" key="1">
    <source>
        <dbReference type="SAM" id="SignalP"/>
    </source>
</evidence>
<accession>A0ABS0DVV8</accession>